<evidence type="ECO:0000313" key="2">
    <source>
        <dbReference type="EMBL" id="PJO63845.1"/>
    </source>
</evidence>
<dbReference type="EMBL" id="PHRB01000027">
    <property type="protein sequence ID" value="PJO63845.1"/>
    <property type="molecule type" value="Genomic_DNA"/>
</dbReference>
<proteinExistence type="predicted"/>
<evidence type="ECO:0000256" key="1">
    <source>
        <dbReference type="SAM" id="MobiDB-lite"/>
    </source>
</evidence>
<gene>
    <name evidence="2" type="ORF">CWD88_23575</name>
</gene>
<feature type="compositionally biased region" description="Basic and acidic residues" evidence="1">
    <location>
        <begin position="86"/>
        <end position="97"/>
    </location>
</feature>
<accession>A0AAX0U5X6</accession>
<sequence length="103" mass="11141">MRRGGTNAADARAFDFVGIEAVQADVNGERLSDVRAAPTAADSEDDDLSNEMPAMHLRETHFPLPCEAGWRRAAVRAAAAPAPRLRGSEAQRLRGSEAQRLSR</sequence>
<evidence type="ECO:0000313" key="3">
    <source>
        <dbReference type="Proteomes" id="UP000231878"/>
    </source>
</evidence>
<feature type="region of interest" description="Disordered" evidence="1">
    <location>
        <begin position="78"/>
        <end position="103"/>
    </location>
</feature>
<dbReference type="Proteomes" id="UP000231878">
    <property type="component" value="Unassembled WGS sequence"/>
</dbReference>
<dbReference type="AlphaFoldDB" id="A0AAX0U5X6"/>
<name>A0AAX0U5X6_BURPE</name>
<protein>
    <submittedName>
        <fullName evidence="2">Uncharacterized protein</fullName>
    </submittedName>
</protein>
<reference evidence="2 3" key="1">
    <citation type="submission" date="2017-11" db="EMBL/GenBank/DDBJ databases">
        <title>Molecular characterization of Burkholderia pseudomallei and closely related isolates from Vietnam.</title>
        <authorList>
            <person name="Ustinov D.V."/>
            <person name="Antonov A.S."/>
            <person name="Avdusheva E.F."/>
            <person name="Shpak I.M."/>
            <person name="Zakharova I.B."/>
            <person name="Thi L.A."/>
            <person name="Teteryatnikova N."/>
            <person name="Lopasteyskaya Y.A."/>
            <person name="Kuzyutina J.A."/>
            <person name="Ngo T.N."/>
            <person name="Victorov D.V."/>
        </authorList>
    </citation>
    <scope>NUCLEOTIDE SEQUENCE [LARGE SCALE GENOMIC DNA]</scope>
    <source>
        <strain evidence="2 3">V1512</strain>
    </source>
</reference>
<organism evidence="2 3">
    <name type="scientific">Burkholderia pseudomallei</name>
    <name type="common">Pseudomonas pseudomallei</name>
    <dbReference type="NCBI Taxonomy" id="28450"/>
    <lineage>
        <taxon>Bacteria</taxon>
        <taxon>Pseudomonadati</taxon>
        <taxon>Pseudomonadota</taxon>
        <taxon>Betaproteobacteria</taxon>
        <taxon>Burkholderiales</taxon>
        <taxon>Burkholderiaceae</taxon>
        <taxon>Burkholderia</taxon>
        <taxon>pseudomallei group</taxon>
    </lineage>
</organism>
<comment type="caution">
    <text evidence="2">The sequence shown here is derived from an EMBL/GenBank/DDBJ whole genome shotgun (WGS) entry which is preliminary data.</text>
</comment>